<evidence type="ECO:0000313" key="2">
    <source>
        <dbReference type="Proteomes" id="UP000828941"/>
    </source>
</evidence>
<keyword evidence="2" id="KW-1185">Reference proteome</keyword>
<name>A0ACB9Q007_BAUVA</name>
<protein>
    <submittedName>
        <fullName evidence="1">Uncharacterized protein</fullName>
    </submittedName>
</protein>
<comment type="caution">
    <text evidence="1">The sequence shown here is derived from an EMBL/GenBank/DDBJ whole genome shotgun (WGS) entry which is preliminary data.</text>
</comment>
<evidence type="ECO:0000313" key="1">
    <source>
        <dbReference type="EMBL" id="KAI4354295.1"/>
    </source>
</evidence>
<dbReference type="Proteomes" id="UP000828941">
    <property type="component" value="Chromosome 2"/>
</dbReference>
<gene>
    <name evidence="1" type="ORF">L6164_003171</name>
</gene>
<sequence length="177" mass="19052">MRLASKDEGSYGQNFNNDDLKDDSSGDEGNDGDDFSSKAGCKIGLREKNKCPVKKDIDITNLDESCACKPKEEKKQLQAVKFKIMKKPISLSGVDSVAGNWEQQEGTVTGNVGANAVQNNFKKRGRKFGNLPTDRCLLGYGAPPPDKKATPRYVRSLKSTANVGTKLMSAGGASPGY</sequence>
<organism evidence="1 2">
    <name type="scientific">Bauhinia variegata</name>
    <name type="common">Purple orchid tree</name>
    <name type="synonym">Phanera variegata</name>
    <dbReference type="NCBI Taxonomy" id="167791"/>
    <lineage>
        <taxon>Eukaryota</taxon>
        <taxon>Viridiplantae</taxon>
        <taxon>Streptophyta</taxon>
        <taxon>Embryophyta</taxon>
        <taxon>Tracheophyta</taxon>
        <taxon>Spermatophyta</taxon>
        <taxon>Magnoliopsida</taxon>
        <taxon>eudicotyledons</taxon>
        <taxon>Gunneridae</taxon>
        <taxon>Pentapetalae</taxon>
        <taxon>rosids</taxon>
        <taxon>fabids</taxon>
        <taxon>Fabales</taxon>
        <taxon>Fabaceae</taxon>
        <taxon>Cercidoideae</taxon>
        <taxon>Cercideae</taxon>
        <taxon>Bauhiniinae</taxon>
        <taxon>Bauhinia</taxon>
    </lineage>
</organism>
<dbReference type="EMBL" id="CM039427">
    <property type="protein sequence ID" value="KAI4354295.1"/>
    <property type="molecule type" value="Genomic_DNA"/>
</dbReference>
<proteinExistence type="predicted"/>
<reference evidence="1 2" key="1">
    <citation type="journal article" date="2022" name="DNA Res.">
        <title>Chromosomal-level genome assembly of the orchid tree Bauhinia variegata (Leguminosae; Cercidoideae) supports the allotetraploid origin hypothesis of Bauhinia.</title>
        <authorList>
            <person name="Zhong Y."/>
            <person name="Chen Y."/>
            <person name="Zheng D."/>
            <person name="Pang J."/>
            <person name="Liu Y."/>
            <person name="Luo S."/>
            <person name="Meng S."/>
            <person name="Qian L."/>
            <person name="Wei D."/>
            <person name="Dai S."/>
            <person name="Zhou R."/>
        </authorList>
    </citation>
    <scope>NUCLEOTIDE SEQUENCE [LARGE SCALE GENOMIC DNA]</scope>
    <source>
        <strain evidence="1">BV-YZ2020</strain>
    </source>
</reference>
<accession>A0ACB9Q007</accession>